<keyword evidence="8" id="KW-0805">Transcription regulation</keyword>
<evidence type="ECO:0000256" key="1">
    <source>
        <dbReference type="ARBA" id="ARBA00007158"/>
    </source>
</evidence>
<keyword evidence="11" id="KW-0539">Nucleus</keyword>
<feature type="domain" description="C2H2-type" evidence="14">
    <location>
        <begin position="413"/>
        <end position="437"/>
    </location>
</feature>
<feature type="region of interest" description="Disordered" evidence="13">
    <location>
        <begin position="772"/>
        <end position="793"/>
    </location>
</feature>
<feature type="region of interest" description="Disordered" evidence="13">
    <location>
        <begin position="1"/>
        <end position="188"/>
    </location>
</feature>
<evidence type="ECO:0000256" key="6">
    <source>
        <dbReference type="ARBA" id="ARBA00022771"/>
    </source>
</evidence>
<dbReference type="SMART" id="SM00355">
    <property type="entry name" value="ZnF_C2H2"/>
    <property type="match status" value="4"/>
</dbReference>
<keyword evidence="7" id="KW-0862">Zinc</keyword>
<feature type="compositionally biased region" description="Low complexity" evidence="13">
    <location>
        <begin position="1084"/>
        <end position="1100"/>
    </location>
</feature>
<keyword evidence="9" id="KW-0238">DNA-binding</keyword>
<evidence type="ECO:0000256" key="5">
    <source>
        <dbReference type="ARBA" id="ARBA00022737"/>
    </source>
</evidence>
<dbReference type="PANTHER" id="PTHR12487">
    <property type="entry name" value="TEASHIRT-RELATED"/>
    <property type="match status" value="1"/>
</dbReference>
<dbReference type="AlphaFoldDB" id="A0AAV4T7S0"/>
<dbReference type="Gene3D" id="3.30.160.60">
    <property type="entry name" value="Classic Zinc Finger"/>
    <property type="match status" value="1"/>
</dbReference>
<feature type="compositionally biased region" description="Polar residues" evidence="13">
    <location>
        <begin position="821"/>
        <end position="831"/>
    </location>
</feature>
<dbReference type="InterPro" id="IPR027008">
    <property type="entry name" value="Teashirt_fam"/>
</dbReference>
<dbReference type="Pfam" id="PF13912">
    <property type="entry name" value="zf-C2H2_6"/>
    <property type="match status" value="1"/>
</dbReference>
<evidence type="ECO:0000256" key="10">
    <source>
        <dbReference type="ARBA" id="ARBA00023163"/>
    </source>
</evidence>
<feature type="compositionally biased region" description="Low complexity" evidence="13">
    <location>
        <begin position="773"/>
        <end position="783"/>
    </location>
</feature>
<feature type="compositionally biased region" description="Low complexity" evidence="13">
    <location>
        <begin position="735"/>
        <end position="746"/>
    </location>
</feature>
<organism evidence="15 16">
    <name type="scientific">Caerostris darwini</name>
    <dbReference type="NCBI Taxonomy" id="1538125"/>
    <lineage>
        <taxon>Eukaryota</taxon>
        <taxon>Metazoa</taxon>
        <taxon>Ecdysozoa</taxon>
        <taxon>Arthropoda</taxon>
        <taxon>Chelicerata</taxon>
        <taxon>Arachnida</taxon>
        <taxon>Araneae</taxon>
        <taxon>Araneomorphae</taxon>
        <taxon>Entelegynae</taxon>
        <taxon>Araneoidea</taxon>
        <taxon>Araneidae</taxon>
        <taxon>Caerostris</taxon>
    </lineage>
</organism>
<feature type="compositionally biased region" description="Pro residues" evidence="13">
    <location>
        <begin position="50"/>
        <end position="70"/>
    </location>
</feature>
<feature type="compositionally biased region" description="Low complexity" evidence="13">
    <location>
        <begin position="38"/>
        <end position="49"/>
    </location>
</feature>
<dbReference type="SUPFAM" id="SSF57667">
    <property type="entry name" value="beta-beta-alpha zinc fingers"/>
    <property type="match status" value="1"/>
</dbReference>
<feature type="region of interest" description="Disordered" evidence="13">
    <location>
        <begin position="821"/>
        <end position="998"/>
    </location>
</feature>
<feature type="region of interest" description="Disordered" evidence="13">
    <location>
        <begin position="345"/>
        <end position="375"/>
    </location>
</feature>
<dbReference type="PROSITE" id="PS50157">
    <property type="entry name" value="ZINC_FINGER_C2H2_2"/>
    <property type="match status" value="2"/>
</dbReference>
<keyword evidence="3" id="KW-0678">Repressor</keyword>
<dbReference type="GO" id="GO:0003677">
    <property type="term" value="F:DNA binding"/>
    <property type="evidence" value="ECO:0007669"/>
    <property type="project" value="UniProtKB-KW"/>
</dbReference>
<feature type="region of interest" description="Disordered" evidence="13">
    <location>
        <begin position="221"/>
        <end position="299"/>
    </location>
</feature>
<feature type="compositionally biased region" description="Polar residues" evidence="13">
    <location>
        <begin position="290"/>
        <end position="299"/>
    </location>
</feature>
<evidence type="ECO:0000259" key="14">
    <source>
        <dbReference type="PROSITE" id="PS50157"/>
    </source>
</evidence>
<dbReference type="PROSITE" id="PS00028">
    <property type="entry name" value="ZINC_FINGER_C2H2_1"/>
    <property type="match status" value="3"/>
</dbReference>
<evidence type="ECO:0000256" key="13">
    <source>
        <dbReference type="SAM" id="MobiDB-lite"/>
    </source>
</evidence>
<evidence type="ECO:0000313" key="16">
    <source>
        <dbReference type="Proteomes" id="UP001054837"/>
    </source>
</evidence>
<keyword evidence="16" id="KW-1185">Reference proteome</keyword>
<keyword evidence="4" id="KW-0479">Metal-binding</keyword>
<gene>
    <name evidence="15" type="primary">tio</name>
    <name evidence="15" type="ORF">CDAR_168371</name>
</gene>
<dbReference type="InterPro" id="IPR036236">
    <property type="entry name" value="Znf_C2H2_sf"/>
</dbReference>
<evidence type="ECO:0000256" key="4">
    <source>
        <dbReference type="ARBA" id="ARBA00022723"/>
    </source>
</evidence>
<feature type="compositionally biased region" description="Polar residues" evidence="13">
    <location>
        <begin position="146"/>
        <end position="158"/>
    </location>
</feature>
<evidence type="ECO:0000313" key="15">
    <source>
        <dbReference type="EMBL" id="GIY40967.1"/>
    </source>
</evidence>
<dbReference type="EMBL" id="BPLQ01009022">
    <property type="protein sequence ID" value="GIY40967.1"/>
    <property type="molecule type" value="Genomic_DNA"/>
</dbReference>
<feature type="region of interest" description="Disordered" evidence="13">
    <location>
        <begin position="733"/>
        <end position="753"/>
    </location>
</feature>
<feature type="compositionally biased region" description="Low complexity" evidence="13">
    <location>
        <begin position="608"/>
        <end position="625"/>
    </location>
</feature>
<feature type="region of interest" description="Disordered" evidence="13">
    <location>
        <begin position="1082"/>
        <end position="1139"/>
    </location>
</feature>
<reference evidence="15 16" key="1">
    <citation type="submission" date="2021-06" db="EMBL/GenBank/DDBJ databases">
        <title>Caerostris darwini draft genome.</title>
        <authorList>
            <person name="Kono N."/>
            <person name="Arakawa K."/>
        </authorList>
    </citation>
    <scope>NUCLEOTIDE SEQUENCE [LARGE SCALE GENOMIC DNA]</scope>
</reference>
<feature type="compositionally biased region" description="Polar residues" evidence="13">
    <location>
        <begin position="896"/>
        <end position="914"/>
    </location>
</feature>
<keyword evidence="6 12" id="KW-0863">Zinc-finger</keyword>
<comment type="caution">
    <text evidence="15">The sequence shown here is derived from an EMBL/GenBank/DDBJ whole genome shotgun (WGS) entry which is preliminary data.</text>
</comment>
<dbReference type="InterPro" id="IPR013087">
    <property type="entry name" value="Znf_C2H2_type"/>
</dbReference>
<feature type="compositionally biased region" description="Low complexity" evidence="13">
    <location>
        <begin position="578"/>
        <end position="600"/>
    </location>
</feature>
<feature type="compositionally biased region" description="Low complexity" evidence="13">
    <location>
        <begin position="362"/>
        <end position="375"/>
    </location>
</feature>
<evidence type="ECO:0000256" key="8">
    <source>
        <dbReference type="ARBA" id="ARBA00023015"/>
    </source>
</evidence>
<dbReference type="GO" id="GO:0008270">
    <property type="term" value="F:zinc ion binding"/>
    <property type="evidence" value="ECO:0007669"/>
    <property type="project" value="UniProtKB-KW"/>
</dbReference>
<evidence type="ECO:0000256" key="11">
    <source>
        <dbReference type="ARBA" id="ARBA00023242"/>
    </source>
</evidence>
<evidence type="ECO:0000256" key="2">
    <source>
        <dbReference type="ARBA" id="ARBA00022473"/>
    </source>
</evidence>
<sequence>MVFFIGEDGDQTKDKNSEDPSESATGEGGDDPDLEDNSNSTHSSRSASPELPPPASSPLLLPPPPPPPAPPKEEDMELMSKAPAPPIMDISRTAISNPELIQGTEDDEDEAEEDMSSSVATEEDAPLDFSVKRATEDESTDDDRSMTPNGLNPPSISQDGPLDLSVPRRRSTRSGDGPRQAKIAKLETALHLPSSPWGYSAPKHLPKTMVKATVAEVPMWNGKVKSEKRDKGHASGTASKHSSLNRSNVYNPLLHKNASPPLNSLKMSESRKSSAGSSKTDPYRPAGRQNPWQSQWMSRSSEQTRDVFTCVWCKESFRSLEDMTVHMKQSPRCGMAGMQTTLPATSPNSSSVINHQHNHHQSPLPAKCSTSSSSAAGPAANAVIKENVTLPRKLVRGQDVWLGKGAEQTRQILKCMWCGQSFKTLADMTTHMRVTQHYTNIISQEQIISWRTPEDKMAAQSQVNAVLTCKVCDQAFGSLKELSYHMVKNSHYKEHILRSITEGGGRRRQTRERRKKSLPVRKLLELERMELNKQSPASSNDVINPVKNEVVDGKISCEECTEKVDAKDFVQHIKNCAQGSRSQQSVKSSASDGAKSSSVDTNPDVPTSSEAGAAPRSSPSASQESPADEANKSTTGPILQEDSMCDSVESTGSTSVLNAIEKLIEKSFETKGRRNAVSTGILQRLGIDEEVYPPWHPSSSPSAFGVLRSTVDMQRKSTSPIGRLHDFKMEMADFSGSESRSRSSSTSEKHHTFDEHLRLTFGISAKDVMNRVSTPSSASQSCSPVHFQPESPADDRNAVFMSKEATNLASTSQAAIALCNSSPKTRSVTPSSDRDHSEKLPAKDGDHQQDQQKVTSNKEPEDLTSDDREEKAAASDDEHMVDCSREPTPKSEDRQTPLSRSSSCEPEMALSTSPAVVAACLESPDKLSSKSIPRKRRQNSETSRKSPSSSKRRSHSHRKKGSDIGNVDCDSAMGSPTSTHSSEVTSPRQKHSDAAASDHPLKELQKLLDKTDAHLSRPNLPATPGSILAFSWACNEATASDSLMKCAFCETHFISKGAYRHHLSKMHFVKDGSLAEIAAASTWKPPSTSGNSKTSPSPGGSSNGCGNVSAGPSRTGNSGGEPASPQKELAPPAPIDESPHSKFLKYTELAKQLSSNDTRATGAAVAVCCVHPVDRWMTDSSGRSNDGTPLQRNGVTVSHQETNLENRDVSQRVVSGSMELSAVEDGLTVSGEGRHGGPSANPS</sequence>
<feature type="region of interest" description="Disordered" evidence="13">
    <location>
        <begin position="578"/>
        <end position="639"/>
    </location>
</feature>
<feature type="compositionally biased region" description="Polar residues" evidence="13">
    <location>
        <begin position="974"/>
        <end position="987"/>
    </location>
</feature>
<feature type="compositionally biased region" description="Polar residues" evidence="13">
    <location>
        <begin position="1178"/>
        <end position="1201"/>
    </location>
</feature>
<feature type="compositionally biased region" description="Basic residues" evidence="13">
    <location>
        <begin position="950"/>
        <end position="960"/>
    </location>
</feature>
<comment type="similarity">
    <text evidence="1">Belongs to the teashirt C2H2-type zinc-finger protein family.</text>
</comment>
<evidence type="ECO:0000256" key="12">
    <source>
        <dbReference type="PROSITE-ProRule" id="PRU00042"/>
    </source>
</evidence>
<protein>
    <submittedName>
        <fullName evidence="15">Protein tiptop</fullName>
    </submittedName>
</protein>
<keyword evidence="5" id="KW-0677">Repeat</keyword>
<proteinExistence type="inferred from homology"/>
<keyword evidence="2" id="KW-0217">Developmental protein</keyword>
<dbReference type="Pfam" id="PF00096">
    <property type="entry name" value="zf-C2H2"/>
    <property type="match status" value="1"/>
</dbReference>
<feature type="region of interest" description="Disordered" evidence="13">
    <location>
        <begin position="1178"/>
        <end position="1243"/>
    </location>
</feature>
<dbReference type="Proteomes" id="UP001054837">
    <property type="component" value="Unassembled WGS sequence"/>
</dbReference>
<keyword evidence="10" id="KW-0804">Transcription</keyword>
<feature type="compositionally biased region" description="Acidic residues" evidence="13">
    <location>
        <begin position="104"/>
        <end position="126"/>
    </location>
</feature>
<feature type="domain" description="C2H2-type" evidence="14">
    <location>
        <begin position="467"/>
        <end position="496"/>
    </location>
</feature>
<dbReference type="GO" id="GO:0005634">
    <property type="term" value="C:nucleus"/>
    <property type="evidence" value="ECO:0007669"/>
    <property type="project" value="TreeGrafter"/>
</dbReference>
<feature type="compositionally biased region" description="Basic and acidic residues" evidence="13">
    <location>
        <begin position="832"/>
        <end position="895"/>
    </location>
</feature>
<evidence type="ECO:0000256" key="3">
    <source>
        <dbReference type="ARBA" id="ARBA00022491"/>
    </source>
</evidence>
<feature type="compositionally biased region" description="Polar residues" evidence="13">
    <location>
        <begin position="345"/>
        <end position="355"/>
    </location>
</feature>
<dbReference type="GO" id="GO:0000981">
    <property type="term" value="F:DNA-binding transcription factor activity, RNA polymerase II-specific"/>
    <property type="evidence" value="ECO:0007669"/>
    <property type="project" value="TreeGrafter"/>
</dbReference>
<name>A0AAV4T7S0_9ARAC</name>
<feature type="compositionally biased region" description="Basic and acidic residues" evidence="13">
    <location>
        <begin position="224"/>
        <end position="233"/>
    </location>
</feature>
<dbReference type="PANTHER" id="PTHR12487:SF7">
    <property type="entry name" value="PROTEIN TEASHIRT-RELATED"/>
    <property type="match status" value="1"/>
</dbReference>
<evidence type="ECO:0000256" key="7">
    <source>
        <dbReference type="ARBA" id="ARBA00022833"/>
    </source>
</evidence>
<feature type="compositionally biased region" description="Polar residues" evidence="13">
    <location>
        <begin position="236"/>
        <end position="250"/>
    </location>
</feature>
<evidence type="ECO:0000256" key="9">
    <source>
        <dbReference type="ARBA" id="ARBA00023125"/>
    </source>
</evidence>
<accession>A0AAV4T7S0</accession>